<dbReference type="Gene3D" id="3.20.20.370">
    <property type="entry name" value="Glycoside hydrolase/deacetylase"/>
    <property type="match status" value="1"/>
</dbReference>
<sequence length="245" mass="26687">MAESADHGMVASDREVMPYIDMANIACGFHAGSAPTMLATIALAQQHGVELGAHPSYPDRENFGRTSMQLPAQELRALLLYQLGAMASLCRQANARLSYVKPHGALYNDMQNDRSLFRTVVESIASFNQNHGVSLYLVTLAHPDHAWQSEIAQQFNLALSFEAFADRRYQADGYLTPRRLAGAVLTDEAEILQQAQAFATGSPILCHDGSCLTITADTLCVHGDNPHAIATVSAIRQMLLSNDRS</sequence>
<dbReference type="AlphaFoldDB" id="A0A432ZP34"/>
<reference evidence="1 2" key="1">
    <citation type="journal article" date="2011" name="Front. Microbiol.">
        <title>Genomic signatures of strain selection and enhancement in Bacillus atrophaeus var. globigii, a historical biowarfare simulant.</title>
        <authorList>
            <person name="Gibbons H.S."/>
            <person name="Broomall S.M."/>
            <person name="McNew L.A."/>
            <person name="Daligault H."/>
            <person name="Chapman C."/>
            <person name="Bruce D."/>
            <person name="Karavis M."/>
            <person name="Krepps M."/>
            <person name="McGregor P.A."/>
            <person name="Hong C."/>
            <person name="Park K.H."/>
            <person name="Akmal A."/>
            <person name="Feldman A."/>
            <person name="Lin J.S."/>
            <person name="Chang W.E."/>
            <person name="Higgs B.W."/>
            <person name="Demirev P."/>
            <person name="Lindquist J."/>
            <person name="Liem A."/>
            <person name="Fochler E."/>
            <person name="Read T.D."/>
            <person name="Tapia R."/>
            <person name="Johnson S."/>
            <person name="Bishop-Lilly K.A."/>
            <person name="Detter C."/>
            <person name="Han C."/>
            <person name="Sozhamannan S."/>
            <person name="Rosenzweig C.N."/>
            <person name="Skowronski E.W."/>
        </authorList>
    </citation>
    <scope>NUCLEOTIDE SEQUENCE [LARGE SCALE GENOMIC DNA]</scope>
    <source>
        <strain evidence="1 2">PIT1</strain>
    </source>
</reference>
<name>A0A432ZP34_9GAMM</name>
<dbReference type="InterPro" id="IPR005501">
    <property type="entry name" value="LamB/YcsF/PxpA-like"/>
</dbReference>
<dbReference type="OrthoDB" id="9773478at2"/>
<dbReference type="GO" id="GO:0005975">
    <property type="term" value="P:carbohydrate metabolic process"/>
    <property type="evidence" value="ECO:0007669"/>
    <property type="project" value="InterPro"/>
</dbReference>
<dbReference type="Proteomes" id="UP000288279">
    <property type="component" value="Unassembled WGS sequence"/>
</dbReference>
<evidence type="ECO:0008006" key="3">
    <source>
        <dbReference type="Google" id="ProtNLM"/>
    </source>
</evidence>
<dbReference type="NCBIfam" id="NF003814">
    <property type="entry name" value="PRK05406.1-3"/>
    <property type="match status" value="1"/>
</dbReference>
<dbReference type="CDD" id="cd10787">
    <property type="entry name" value="LamB_YcsF_like"/>
    <property type="match status" value="1"/>
</dbReference>
<proteinExistence type="predicted"/>
<dbReference type="SUPFAM" id="SSF88713">
    <property type="entry name" value="Glycoside hydrolase/deacetylase"/>
    <property type="match status" value="1"/>
</dbReference>
<keyword evidence="2" id="KW-1185">Reference proteome</keyword>
<organism evidence="1 2">
    <name type="scientific">Pseudidiomarina taiwanensis</name>
    <dbReference type="NCBI Taxonomy" id="337250"/>
    <lineage>
        <taxon>Bacteria</taxon>
        <taxon>Pseudomonadati</taxon>
        <taxon>Pseudomonadota</taxon>
        <taxon>Gammaproteobacteria</taxon>
        <taxon>Alteromonadales</taxon>
        <taxon>Idiomarinaceae</taxon>
        <taxon>Pseudidiomarina</taxon>
    </lineage>
</organism>
<dbReference type="EMBL" id="PIQG01000001">
    <property type="protein sequence ID" value="RUO79675.1"/>
    <property type="molecule type" value="Genomic_DNA"/>
</dbReference>
<accession>A0A432ZP34</accession>
<dbReference type="NCBIfam" id="NF003816">
    <property type="entry name" value="PRK05406.1-5"/>
    <property type="match status" value="1"/>
</dbReference>
<evidence type="ECO:0000313" key="1">
    <source>
        <dbReference type="EMBL" id="RUO79675.1"/>
    </source>
</evidence>
<dbReference type="PANTHER" id="PTHR30292">
    <property type="entry name" value="UNCHARACTERIZED PROTEIN YBGL-RELATED"/>
    <property type="match status" value="1"/>
</dbReference>
<comment type="caution">
    <text evidence="1">The sequence shown here is derived from an EMBL/GenBank/DDBJ whole genome shotgun (WGS) entry which is preliminary data.</text>
</comment>
<dbReference type="InterPro" id="IPR011330">
    <property type="entry name" value="Glyco_hydro/deAcase_b/a-brl"/>
</dbReference>
<gene>
    <name evidence="1" type="ORF">CWI83_01265</name>
</gene>
<dbReference type="Pfam" id="PF03746">
    <property type="entry name" value="LamB_YcsF"/>
    <property type="match status" value="1"/>
</dbReference>
<dbReference type="PANTHER" id="PTHR30292:SF0">
    <property type="entry name" value="5-OXOPROLINASE SUBUNIT A"/>
    <property type="match status" value="1"/>
</dbReference>
<protein>
    <recommendedName>
        <fullName evidence="3">LamB/YcsF family protein</fullName>
    </recommendedName>
</protein>
<evidence type="ECO:0000313" key="2">
    <source>
        <dbReference type="Proteomes" id="UP000288279"/>
    </source>
</evidence>